<dbReference type="InterPro" id="IPR036514">
    <property type="entry name" value="SGNH_hydro_sf"/>
</dbReference>
<keyword evidence="4" id="KW-1185">Reference proteome</keyword>
<dbReference type="InterPro" id="IPR037460">
    <property type="entry name" value="SEST-like"/>
</dbReference>
<evidence type="ECO:0000313" key="3">
    <source>
        <dbReference type="EMBL" id="MBC6445754.1"/>
    </source>
</evidence>
<keyword evidence="1" id="KW-0732">Signal</keyword>
<dbReference type="Proteomes" id="UP000734823">
    <property type="component" value="Unassembled WGS sequence"/>
</dbReference>
<dbReference type="Pfam" id="PF13472">
    <property type="entry name" value="Lipase_GDSL_2"/>
    <property type="match status" value="1"/>
</dbReference>
<organism evidence="3 4">
    <name type="scientific">Actinokineospora xionganensis</name>
    <dbReference type="NCBI Taxonomy" id="2684470"/>
    <lineage>
        <taxon>Bacteria</taxon>
        <taxon>Bacillati</taxon>
        <taxon>Actinomycetota</taxon>
        <taxon>Actinomycetes</taxon>
        <taxon>Pseudonocardiales</taxon>
        <taxon>Pseudonocardiaceae</taxon>
        <taxon>Actinokineospora</taxon>
    </lineage>
</organism>
<dbReference type="Gene3D" id="3.40.50.1110">
    <property type="entry name" value="SGNH hydrolase"/>
    <property type="match status" value="1"/>
</dbReference>
<dbReference type="RefSeq" id="WP_187217815.1">
    <property type="nucleotide sequence ID" value="NZ_JABVED010000001.1"/>
</dbReference>
<evidence type="ECO:0000259" key="2">
    <source>
        <dbReference type="Pfam" id="PF13472"/>
    </source>
</evidence>
<feature type="chain" id="PRO_5045951968" evidence="1">
    <location>
        <begin position="21"/>
        <end position="256"/>
    </location>
</feature>
<dbReference type="GO" id="GO:0016787">
    <property type="term" value="F:hydrolase activity"/>
    <property type="evidence" value="ECO:0007669"/>
    <property type="project" value="UniProtKB-KW"/>
</dbReference>
<proteinExistence type="predicted"/>
<comment type="caution">
    <text evidence="3">The sequence shown here is derived from an EMBL/GenBank/DDBJ whole genome shotgun (WGS) entry which is preliminary data.</text>
</comment>
<dbReference type="EMBL" id="JABVED010000001">
    <property type="protein sequence ID" value="MBC6445754.1"/>
    <property type="molecule type" value="Genomic_DNA"/>
</dbReference>
<dbReference type="PANTHER" id="PTHR37981">
    <property type="entry name" value="LIPASE 2"/>
    <property type="match status" value="1"/>
</dbReference>
<name>A0ABR7KZ91_9PSEU</name>
<gene>
    <name evidence="3" type="ORF">GPZ80_01000</name>
</gene>
<accession>A0ABR7KZ91</accession>
<evidence type="ECO:0000256" key="1">
    <source>
        <dbReference type="SAM" id="SignalP"/>
    </source>
</evidence>
<dbReference type="PANTHER" id="PTHR37981:SF1">
    <property type="entry name" value="SGNH HYDROLASE-TYPE ESTERASE DOMAIN-CONTAINING PROTEIN"/>
    <property type="match status" value="1"/>
</dbReference>
<dbReference type="SUPFAM" id="SSF52266">
    <property type="entry name" value="SGNH hydrolase"/>
    <property type="match status" value="1"/>
</dbReference>
<feature type="signal peptide" evidence="1">
    <location>
        <begin position="1"/>
        <end position="20"/>
    </location>
</feature>
<protein>
    <submittedName>
        <fullName evidence="3">SGNH/GDSL hydrolase family protein</fullName>
    </submittedName>
</protein>
<evidence type="ECO:0000313" key="4">
    <source>
        <dbReference type="Proteomes" id="UP000734823"/>
    </source>
</evidence>
<sequence>MSIVAALVLSLAVVPAPVVSEYVALGDSYAAGVGSGGSSQSGCGRSDFAHPNLWNDAHSPGAFAFPACSGATTQHVVDRQLTSLSAQTELVTLTIGGMDAGFTKVMTTCTLGSDHGCEKAVARAEQLIRSELPARFERLFQGITAVAPNARVVVLGYPRLFESRGCSGGLSPAKRAAVNKGADSLAEVTAAAAAATGSAVTFVDVREVFAGHGICGDDPWVHPLTSPLTDSYHPTRAGQAGYLRALESAVGTARRG</sequence>
<dbReference type="InterPro" id="IPR013830">
    <property type="entry name" value="SGNH_hydro"/>
</dbReference>
<feature type="domain" description="SGNH hydrolase-type esterase" evidence="2">
    <location>
        <begin position="24"/>
        <end position="240"/>
    </location>
</feature>
<reference evidence="3 4" key="1">
    <citation type="submission" date="2020-06" db="EMBL/GenBank/DDBJ databases">
        <title>Actinokineospora xiongansis sp. nov., isolated from soil of Baiyangdian.</title>
        <authorList>
            <person name="Zhang X."/>
        </authorList>
    </citation>
    <scope>NUCLEOTIDE SEQUENCE [LARGE SCALE GENOMIC DNA]</scope>
    <source>
        <strain evidence="3 4">HBU206404</strain>
    </source>
</reference>
<keyword evidence="3" id="KW-0378">Hydrolase</keyword>
<dbReference type="CDD" id="cd01823">
    <property type="entry name" value="SEST_like"/>
    <property type="match status" value="1"/>
</dbReference>